<evidence type="ECO:0000259" key="3">
    <source>
        <dbReference type="PROSITE" id="PS50206"/>
    </source>
</evidence>
<comment type="catalytic activity">
    <reaction evidence="2">
        <text>5-methylaminomethyl-2-(Se-phospho)selenouridine(34) in tRNA + H2O = 5-methylaminomethyl-2-selenouridine(34) in tRNA + phosphate</text>
        <dbReference type="Rhea" id="RHEA:60176"/>
        <dbReference type="Rhea" id="RHEA-COMP:10196"/>
        <dbReference type="Rhea" id="RHEA-COMP:15523"/>
        <dbReference type="ChEBI" id="CHEBI:15377"/>
        <dbReference type="ChEBI" id="CHEBI:43474"/>
        <dbReference type="ChEBI" id="CHEBI:82743"/>
        <dbReference type="ChEBI" id="CHEBI:143702"/>
    </reaction>
</comment>
<organism evidence="4 5">
    <name type="scientific">Mangrovimicrobium sediminis</name>
    <dbReference type="NCBI Taxonomy" id="2562682"/>
    <lineage>
        <taxon>Bacteria</taxon>
        <taxon>Pseudomonadati</taxon>
        <taxon>Pseudomonadota</taxon>
        <taxon>Gammaproteobacteria</taxon>
        <taxon>Cellvibrionales</taxon>
        <taxon>Halieaceae</taxon>
        <taxon>Mangrovimicrobium</taxon>
    </lineage>
</organism>
<dbReference type="OrthoDB" id="9808735at2"/>
<evidence type="ECO:0000313" key="4">
    <source>
        <dbReference type="EMBL" id="TGD70844.1"/>
    </source>
</evidence>
<protein>
    <recommendedName>
        <fullName evidence="2">tRNA 2-selenouridine synthase</fullName>
        <ecNumber evidence="2">2.9.1.3</ecNumber>
    </recommendedName>
</protein>
<comment type="caution">
    <text evidence="4">The sequence shown here is derived from an EMBL/GenBank/DDBJ whole genome shotgun (WGS) entry which is preliminary data.</text>
</comment>
<evidence type="ECO:0000256" key="1">
    <source>
        <dbReference type="ARBA" id="ARBA00023266"/>
    </source>
</evidence>
<dbReference type="PANTHER" id="PTHR30401">
    <property type="entry name" value="TRNA 2-SELENOURIDINE SYNTHASE"/>
    <property type="match status" value="1"/>
</dbReference>
<gene>
    <name evidence="4" type="primary">mnmH</name>
    <name evidence="2" type="synonym">selU</name>
    <name evidence="4" type="ORF">E4634_20690</name>
</gene>
<evidence type="ECO:0000256" key="2">
    <source>
        <dbReference type="HAMAP-Rule" id="MF_01622"/>
    </source>
</evidence>
<evidence type="ECO:0000313" key="5">
    <source>
        <dbReference type="Proteomes" id="UP000298050"/>
    </source>
</evidence>
<dbReference type="EMBL" id="SRLE01000018">
    <property type="protein sequence ID" value="TGD70844.1"/>
    <property type="molecule type" value="Genomic_DNA"/>
</dbReference>
<dbReference type="Proteomes" id="UP000298050">
    <property type="component" value="Unassembled WGS sequence"/>
</dbReference>
<dbReference type="GO" id="GO:0043828">
    <property type="term" value="F:tRNA 2-selenouridine synthase activity"/>
    <property type="evidence" value="ECO:0007669"/>
    <property type="project" value="UniProtKB-EC"/>
</dbReference>
<name>A0A4Z0LUB4_9GAMM</name>
<dbReference type="GO" id="GO:0002098">
    <property type="term" value="P:tRNA wobble uridine modification"/>
    <property type="evidence" value="ECO:0007669"/>
    <property type="project" value="UniProtKB-UniRule"/>
</dbReference>
<comment type="similarity">
    <text evidence="2">Belongs to the SelU family.</text>
</comment>
<feature type="domain" description="Rhodanese" evidence="3">
    <location>
        <begin position="3"/>
        <end position="118"/>
    </location>
</feature>
<dbReference type="PANTHER" id="PTHR30401:SF0">
    <property type="entry name" value="TRNA 2-SELENOURIDINE SYNTHASE"/>
    <property type="match status" value="1"/>
</dbReference>
<sequence length="346" mass="38914">MMDTRAPVEFAHGSFPNTVNLPLMTDDERALVGTCYKQQGQEAAIDLGHSLVHGAVKSERVEAWLDFARRNPDGYLFCFRGGLRSQICQQWMREAGCDYPRIHGGYKAMRRFLIDTLETQGSERRFILLAGHTGAAKTALLARVPNSLDLEGMAHHRGSAFGKRPGGQPAQIGFENSIAAGLLQQAERFPAQATVLEDESRLIGKLALPQNLREAMARAPLVLLQSTLAQRVEHTFENYILAALHERREHYGQEQGFTQFADYLRQSLANIQRRLGGARYQALDAQLMEALVAHERGDPDAHRGWIEALLVDYYDPMYSYQMDKKRDQVVFAGDADAVYQYLTEET</sequence>
<dbReference type="HAMAP" id="MF_01622">
    <property type="entry name" value="tRNA_sel_U_synth"/>
    <property type="match status" value="1"/>
</dbReference>
<dbReference type="AlphaFoldDB" id="A0A4Z0LUB4"/>
<comment type="catalytic activity">
    <reaction evidence="2">
        <text>5-methylaminomethyl-2-thiouridine(34) in tRNA + selenophosphate + (2E)-geranyl diphosphate + H2O + H(+) = 5-methylaminomethyl-2-selenouridine(34) in tRNA + (2E)-thiogeraniol + phosphate + diphosphate</text>
        <dbReference type="Rhea" id="RHEA:42716"/>
        <dbReference type="Rhea" id="RHEA-COMP:10195"/>
        <dbReference type="Rhea" id="RHEA-COMP:10196"/>
        <dbReference type="ChEBI" id="CHEBI:15377"/>
        <dbReference type="ChEBI" id="CHEBI:15378"/>
        <dbReference type="ChEBI" id="CHEBI:16144"/>
        <dbReference type="ChEBI" id="CHEBI:33019"/>
        <dbReference type="ChEBI" id="CHEBI:43474"/>
        <dbReference type="ChEBI" id="CHEBI:58057"/>
        <dbReference type="ChEBI" id="CHEBI:74455"/>
        <dbReference type="ChEBI" id="CHEBI:82743"/>
        <dbReference type="ChEBI" id="CHEBI:143703"/>
        <dbReference type="EC" id="2.9.1.3"/>
    </reaction>
</comment>
<dbReference type="SUPFAM" id="SSF52821">
    <property type="entry name" value="Rhodanese/Cell cycle control phosphatase"/>
    <property type="match status" value="1"/>
</dbReference>
<proteinExistence type="inferred from homology"/>
<dbReference type="InterPro" id="IPR001763">
    <property type="entry name" value="Rhodanese-like_dom"/>
</dbReference>
<dbReference type="InterPro" id="IPR036873">
    <property type="entry name" value="Rhodanese-like_dom_sf"/>
</dbReference>
<dbReference type="PROSITE" id="PS50206">
    <property type="entry name" value="RHODANESE_3"/>
    <property type="match status" value="1"/>
</dbReference>
<accession>A0A4Z0LUB4</accession>
<dbReference type="NCBIfam" id="TIGR03167">
    <property type="entry name" value="tRNA_sel_U_synt"/>
    <property type="match status" value="1"/>
</dbReference>
<feature type="active site" description="S-selanylcysteine intermediate" evidence="2">
    <location>
        <position position="78"/>
    </location>
</feature>
<comment type="subunit">
    <text evidence="2">Monomer.</text>
</comment>
<keyword evidence="1 2" id="KW-0711">Selenium</keyword>
<keyword evidence="2" id="KW-0808">Transferase</keyword>
<dbReference type="InterPro" id="IPR017582">
    <property type="entry name" value="SelU"/>
</dbReference>
<dbReference type="Pfam" id="PF26341">
    <property type="entry name" value="AAA_SelU"/>
    <property type="match status" value="1"/>
</dbReference>
<dbReference type="Gene3D" id="3.40.250.10">
    <property type="entry name" value="Rhodanese-like domain"/>
    <property type="match status" value="1"/>
</dbReference>
<dbReference type="InterPro" id="IPR058840">
    <property type="entry name" value="AAA_SelU"/>
</dbReference>
<comment type="catalytic activity">
    <reaction evidence="2">
        <text>5-methylaminomethyl-S-(2E)-geranyl-thiouridine(34) in tRNA + selenophosphate + H(+) = 5-methylaminomethyl-2-(Se-phospho)selenouridine(34) in tRNA + (2E)-thiogeraniol</text>
        <dbReference type="Rhea" id="RHEA:60172"/>
        <dbReference type="Rhea" id="RHEA-COMP:14654"/>
        <dbReference type="Rhea" id="RHEA-COMP:15523"/>
        <dbReference type="ChEBI" id="CHEBI:15378"/>
        <dbReference type="ChEBI" id="CHEBI:16144"/>
        <dbReference type="ChEBI" id="CHEBI:140632"/>
        <dbReference type="ChEBI" id="CHEBI:143702"/>
        <dbReference type="ChEBI" id="CHEBI:143703"/>
    </reaction>
</comment>
<comment type="catalytic activity">
    <reaction evidence="2">
        <text>5-methylaminomethyl-2-thiouridine(34) in tRNA + (2E)-geranyl diphosphate = 5-methylaminomethyl-S-(2E)-geranyl-thiouridine(34) in tRNA + diphosphate</text>
        <dbReference type="Rhea" id="RHEA:14085"/>
        <dbReference type="Rhea" id="RHEA-COMP:10195"/>
        <dbReference type="Rhea" id="RHEA-COMP:14654"/>
        <dbReference type="ChEBI" id="CHEBI:33019"/>
        <dbReference type="ChEBI" id="CHEBI:58057"/>
        <dbReference type="ChEBI" id="CHEBI:74455"/>
        <dbReference type="ChEBI" id="CHEBI:140632"/>
    </reaction>
</comment>
<dbReference type="GO" id="GO:0016765">
    <property type="term" value="F:transferase activity, transferring alkyl or aryl (other than methyl) groups"/>
    <property type="evidence" value="ECO:0007669"/>
    <property type="project" value="UniProtKB-UniRule"/>
</dbReference>
<dbReference type="NCBIfam" id="NF008751">
    <property type="entry name" value="PRK11784.1-3"/>
    <property type="match status" value="1"/>
</dbReference>
<keyword evidence="5" id="KW-1185">Reference proteome</keyword>
<dbReference type="EC" id="2.9.1.3" evidence="2"/>
<comment type="function">
    <text evidence="2">Involved in the post-transcriptional modification of the uridine at the wobble position (U34) of tRNA(Lys), tRNA(Glu) and tRNA(Gln). Catalyzes the conversion of 2-thiouridine (S2U-RNA) to 2-selenouridine (Se2U-RNA). Acts in a two-step process involving geranylation of 2-thiouridine (S2U) to S-geranyl-2-thiouridine (geS2U) and subsequent selenation of the latter derivative to 2-selenouridine (Se2U) in the tRNA chain.</text>
</comment>
<reference evidence="4 5" key="1">
    <citation type="submission" date="2019-04" db="EMBL/GenBank/DDBJ databases">
        <title>Taxonomy of novel Haliea sp. from mangrove soil of West Coast of India.</title>
        <authorList>
            <person name="Verma A."/>
            <person name="Kumar P."/>
            <person name="Krishnamurthi S."/>
        </authorList>
    </citation>
    <scope>NUCLEOTIDE SEQUENCE [LARGE SCALE GENOMIC DNA]</scope>
    <source>
        <strain evidence="4 5">SAOS-164</strain>
    </source>
</reference>